<comment type="caution">
    <text evidence="3">The sequence shown here is derived from an EMBL/GenBank/DDBJ whole genome shotgun (WGS) entry which is preliminary data.</text>
</comment>
<keyword evidence="2" id="KW-0812">Transmembrane</keyword>
<dbReference type="Proteomes" id="UP001218218">
    <property type="component" value="Unassembled WGS sequence"/>
</dbReference>
<reference evidence="3" key="1">
    <citation type="submission" date="2023-03" db="EMBL/GenBank/DDBJ databases">
        <title>Massive genome expansion in bonnet fungi (Mycena s.s.) driven by repeated elements and novel gene families across ecological guilds.</title>
        <authorList>
            <consortium name="Lawrence Berkeley National Laboratory"/>
            <person name="Harder C.B."/>
            <person name="Miyauchi S."/>
            <person name="Viragh M."/>
            <person name="Kuo A."/>
            <person name="Thoen E."/>
            <person name="Andreopoulos B."/>
            <person name="Lu D."/>
            <person name="Skrede I."/>
            <person name="Drula E."/>
            <person name="Henrissat B."/>
            <person name="Morin E."/>
            <person name="Kohler A."/>
            <person name="Barry K."/>
            <person name="LaButti K."/>
            <person name="Morin E."/>
            <person name="Salamov A."/>
            <person name="Lipzen A."/>
            <person name="Mereny Z."/>
            <person name="Hegedus B."/>
            <person name="Baldrian P."/>
            <person name="Stursova M."/>
            <person name="Weitz H."/>
            <person name="Taylor A."/>
            <person name="Grigoriev I.V."/>
            <person name="Nagy L.G."/>
            <person name="Martin F."/>
            <person name="Kauserud H."/>
        </authorList>
    </citation>
    <scope>NUCLEOTIDE SEQUENCE</scope>
    <source>
        <strain evidence="3">CBHHK002</strain>
    </source>
</reference>
<protein>
    <submittedName>
        <fullName evidence="3">Uncharacterized protein</fullName>
    </submittedName>
</protein>
<evidence type="ECO:0000313" key="3">
    <source>
        <dbReference type="EMBL" id="KAJ7361588.1"/>
    </source>
</evidence>
<dbReference type="AlphaFoldDB" id="A0AAD7AL30"/>
<feature type="region of interest" description="Disordered" evidence="1">
    <location>
        <begin position="247"/>
        <end position="273"/>
    </location>
</feature>
<name>A0AAD7AL30_9AGAR</name>
<keyword evidence="2" id="KW-0472">Membrane</keyword>
<proteinExistence type="predicted"/>
<feature type="transmembrane region" description="Helical" evidence="2">
    <location>
        <begin position="116"/>
        <end position="135"/>
    </location>
</feature>
<sequence>MENCVNYATTNPDIAGIGVRVSFYLQTFLLVILVDRSWQDAPTALWTFIATSFGLTIATIVQHQSDGQLTLFQALQVSNLVWLANFGTFVALASYSRQKAARPKETNIRVGPDYNVKFGAMIQTLFSMALTIYMWSNAATFGSTPECSHLINYMVFAVRLPALGAGRIIGLTASSLLTATYLLITLHELRSYRRSRRERTQHAAGVSSAVSSPTYPHMGTAGSSSSASTDGPLPMIISTAYHKPSQPRVSLQSPKSTVSHIPPMASKRRPRRRRWSHEIDPMLIGIMICQILVFTYFIVSSELLLSYNDGAYKSAQQMGFGQILALIVVLPSALSVVGALKEHGLKRLSKRKKTSGRRRDKRMSLITEIV</sequence>
<feature type="transmembrane region" description="Helical" evidence="2">
    <location>
        <begin position="45"/>
        <end position="62"/>
    </location>
</feature>
<evidence type="ECO:0000256" key="2">
    <source>
        <dbReference type="SAM" id="Phobius"/>
    </source>
</evidence>
<feature type="compositionally biased region" description="Polar residues" evidence="1">
    <location>
        <begin position="247"/>
        <end position="259"/>
    </location>
</feature>
<feature type="compositionally biased region" description="Low complexity" evidence="1">
    <location>
        <begin position="219"/>
        <end position="229"/>
    </location>
</feature>
<evidence type="ECO:0000313" key="4">
    <source>
        <dbReference type="Proteomes" id="UP001218218"/>
    </source>
</evidence>
<feature type="transmembrane region" description="Helical" evidence="2">
    <location>
        <begin position="319"/>
        <end position="340"/>
    </location>
</feature>
<accession>A0AAD7AL30</accession>
<feature type="transmembrane region" description="Helical" evidence="2">
    <location>
        <begin position="74"/>
        <end position="95"/>
    </location>
</feature>
<evidence type="ECO:0000256" key="1">
    <source>
        <dbReference type="SAM" id="MobiDB-lite"/>
    </source>
</evidence>
<dbReference type="EMBL" id="JARIHO010000005">
    <property type="protein sequence ID" value="KAJ7361588.1"/>
    <property type="molecule type" value="Genomic_DNA"/>
</dbReference>
<feature type="transmembrane region" description="Helical" evidence="2">
    <location>
        <begin position="14"/>
        <end position="33"/>
    </location>
</feature>
<feature type="transmembrane region" description="Helical" evidence="2">
    <location>
        <begin position="168"/>
        <end position="189"/>
    </location>
</feature>
<feature type="transmembrane region" description="Helical" evidence="2">
    <location>
        <begin position="279"/>
        <end position="299"/>
    </location>
</feature>
<keyword evidence="4" id="KW-1185">Reference proteome</keyword>
<keyword evidence="2" id="KW-1133">Transmembrane helix</keyword>
<organism evidence="3 4">
    <name type="scientific">Mycena albidolilacea</name>
    <dbReference type="NCBI Taxonomy" id="1033008"/>
    <lineage>
        <taxon>Eukaryota</taxon>
        <taxon>Fungi</taxon>
        <taxon>Dikarya</taxon>
        <taxon>Basidiomycota</taxon>
        <taxon>Agaricomycotina</taxon>
        <taxon>Agaricomycetes</taxon>
        <taxon>Agaricomycetidae</taxon>
        <taxon>Agaricales</taxon>
        <taxon>Marasmiineae</taxon>
        <taxon>Mycenaceae</taxon>
        <taxon>Mycena</taxon>
    </lineage>
</organism>
<gene>
    <name evidence="3" type="ORF">DFH08DRAFT_1074548</name>
</gene>
<feature type="region of interest" description="Disordered" evidence="1">
    <location>
        <begin position="195"/>
        <end position="230"/>
    </location>
</feature>